<keyword evidence="8" id="KW-0863">Zinc-finger</keyword>
<gene>
    <name evidence="15" type="ORF">DCAR_0416049</name>
</gene>
<dbReference type="PROSITE" id="PS50280">
    <property type="entry name" value="SET"/>
    <property type="match status" value="1"/>
</dbReference>
<dbReference type="GO" id="GO:0042054">
    <property type="term" value="F:histone methyltransferase activity"/>
    <property type="evidence" value="ECO:0007669"/>
    <property type="project" value="InterPro"/>
</dbReference>
<dbReference type="AlphaFoldDB" id="A0AAF0WXV2"/>
<dbReference type="Gene3D" id="2.170.270.10">
    <property type="entry name" value="SET domain"/>
    <property type="match status" value="1"/>
</dbReference>
<evidence type="ECO:0000256" key="6">
    <source>
        <dbReference type="ARBA" id="ARBA00022691"/>
    </source>
</evidence>
<evidence type="ECO:0000256" key="2">
    <source>
        <dbReference type="ARBA" id="ARBA00004286"/>
    </source>
</evidence>
<dbReference type="GO" id="GO:0032259">
    <property type="term" value="P:methylation"/>
    <property type="evidence" value="ECO:0007669"/>
    <property type="project" value="UniProtKB-KW"/>
</dbReference>
<dbReference type="PROSITE" id="PS50868">
    <property type="entry name" value="POST_SET"/>
    <property type="match status" value="1"/>
</dbReference>
<dbReference type="EMBL" id="CP093346">
    <property type="protein sequence ID" value="WOG96713.1"/>
    <property type="molecule type" value="Genomic_DNA"/>
</dbReference>
<evidence type="ECO:0000256" key="4">
    <source>
        <dbReference type="ARBA" id="ARBA00022603"/>
    </source>
</evidence>
<evidence type="ECO:0000256" key="1">
    <source>
        <dbReference type="ARBA" id="ARBA00004123"/>
    </source>
</evidence>
<dbReference type="SMART" id="SM00570">
    <property type="entry name" value="AWS"/>
    <property type="match status" value="1"/>
</dbReference>
<dbReference type="Proteomes" id="UP000077755">
    <property type="component" value="Chromosome 4"/>
</dbReference>
<feature type="compositionally biased region" description="Polar residues" evidence="11">
    <location>
        <begin position="36"/>
        <end position="58"/>
    </location>
</feature>
<keyword evidence="6" id="KW-0949">S-adenosyl-L-methionine</keyword>
<keyword evidence="7" id="KW-0479">Metal-binding</keyword>
<reference evidence="15" key="2">
    <citation type="submission" date="2022-03" db="EMBL/GenBank/DDBJ databases">
        <title>Draft title - Genomic analysis of global carrot germplasm unveils the trajectory of domestication and the origin of high carotenoid orange carrot.</title>
        <authorList>
            <person name="Iorizzo M."/>
            <person name="Ellison S."/>
            <person name="Senalik D."/>
            <person name="Macko-Podgorni A."/>
            <person name="Grzebelus D."/>
            <person name="Bostan H."/>
            <person name="Rolling W."/>
            <person name="Curaba J."/>
            <person name="Simon P."/>
        </authorList>
    </citation>
    <scope>NUCLEOTIDE SEQUENCE</scope>
    <source>
        <tissue evidence="15">Leaf</tissue>
    </source>
</reference>
<keyword evidence="3" id="KW-0158">Chromosome</keyword>
<evidence type="ECO:0000256" key="8">
    <source>
        <dbReference type="ARBA" id="ARBA00022771"/>
    </source>
</evidence>
<organism evidence="15 16">
    <name type="scientific">Daucus carota subsp. sativus</name>
    <name type="common">Carrot</name>
    <dbReference type="NCBI Taxonomy" id="79200"/>
    <lineage>
        <taxon>Eukaryota</taxon>
        <taxon>Viridiplantae</taxon>
        <taxon>Streptophyta</taxon>
        <taxon>Embryophyta</taxon>
        <taxon>Tracheophyta</taxon>
        <taxon>Spermatophyta</taxon>
        <taxon>Magnoliopsida</taxon>
        <taxon>eudicotyledons</taxon>
        <taxon>Gunneridae</taxon>
        <taxon>Pentapetalae</taxon>
        <taxon>asterids</taxon>
        <taxon>campanulids</taxon>
        <taxon>Apiales</taxon>
        <taxon>Apiaceae</taxon>
        <taxon>Apioideae</taxon>
        <taxon>Scandiceae</taxon>
        <taxon>Daucinae</taxon>
        <taxon>Daucus</taxon>
        <taxon>Daucus sect. Daucus</taxon>
    </lineage>
</organism>
<dbReference type="CDD" id="cd19175">
    <property type="entry name" value="SET_ASHR3-like"/>
    <property type="match status" value="1"/>
</dbReference>
<dbReference type="SMART" id="SM00508">
    <property type="entry name" value="PostSET"/>
    <property type="match status" value="1"/>
</dbReference>
<dbReference type="PANTHER" id="PTHR22884">
    <property type="entry name" value="SET DOMAIN PROTEINS"/>
    <property type="match status" value="1"/>
</dbReference>
<feature type="domain" description="SET" evidence="12">
    <location>
        <begin position="322"/>
        <end position="439"/>
    </location>
</feature>
<dbReference type="Pfam" id="PF00856">
    <property type="entry name" value="SET"/>
    <property type="match status" value="1"/>
</dbReference>
<protein>
    <recommendedName>
        <fullName evidence="17">Histone-lysine N-methyltransferase</fullName>
    </recommendedName>
</protein>
<evidence type="ECO:0000259" key="12">
    <source>
        <dbReference type="PROSITE" id="PS50280"/>
    </source>
</evidence>
<keyword evidence="9" id="KW-0862">Zinc</keyword>
<dbReference type="InterPro" id="IPR046341">
    <property type="entry name" value="SET_dom_sf"/>
</dbReference>
<feature type="region of interest" description="Disordered" evidence="11">
    <location>
        <begin position="1"/>
        <end position="60"/>
    </location>
</feature>
<evidence type="ECO:0008006" key="17">
    <source>
        <dbReference type="Google" id="ProtNLM"/>
    </source>
</evidence>
<dbReference type="InterPro" id="IPR006560">
    <property type="entry name" value="AWS_dom"/>
</dbReference>
<reference evidence="15" key="1">
    <citation type="journal article" date="2016" name="Nat. Genet.">
        <title>A high-quality carrot genome assembly provides new insights into carotenoid accumulation and asterid genome evolution.</title>
        <authorList>
            <person name="Iorizzo M."/>
            <person name="Ellison S."/>
            <person name="Senalik D."/>
            <person name="Zeng P."/>
            <person name="Satapoomin P."/>
            <person name="Huang J."/>
            <person name="Bowman M."/>
            <person name="Iovene M."/>
            <person name="Sanseverino W."/>
            <person name="Cavagnaro P."/>
            <person name="Yildiz M."/>
            <person name="Macko-Podgorni A."/>
            <person name="Moranska E."/>
            <person name="Grzebelus E."/>
            <person name="Grzebelus D."/>
            <person name="Ashrafi H."/>
            <person name="Zheng Z."/>
            <person name="Cheng S."/>
            <person name="Spooner D."/>
            <person name="Van Deynze A."/>
            <person name="Simon P."/>
        </authorList>
    </citation>
    <scope>NUCLEOTIDE SEQUENCE</scope>
    <source>
        <tissue evidence="15">Leaf</tissue>
    </source>
</reference>
<dbReference type="InterPro" id="IPR001965">
    <property type="entry name" value="Znf_PHD"/>
</dbReference>
<proteinExistence type="predicted"/>
<dbReference type="InterPro" id="IPR003616">
    <property type="entry name" value="Post-SET_dom"/>
</dbReference>
<feature type="domain" description="AWS" evidence="14">
    <location>
        <begin position="278"/>
        <end position="322"/>
    </location>
</feature>
<evidence type="ECO:0000256" key="11">
    <source>
        <dbReference type="SAM" id="MobiDB-lite"/>
    </source>
</evidence>
<dbReference type="GO" id="GO:0005634">
    <property type="term" value="C:nucleus"/>
    <property type="evidence" value="ECO:0007669"/>
    <property type="project" value="UniProtKB-SubCell"/>
</dbReference>
<evidence type="ECO:0000256" key="5">
    <source>
        <dbReference type="ARBA" id="ARBA00022679"/>
    </source>
</evidence>
<evidence type="ECO:0000256" key="7">
    <source>
        <dbReference type="ARBA" id="ARBA00022723"/>
    </source>
</evidence>
<dbReference type="InterPro" id="IPR047893">
    <property type="entry name" value="ASHR3-like_SET"/>
</dbReference>
<dbReference type="KEGG" id="dcr:108217889"/>
<feature type="domain" description="Post-SET" evidence="13">
    <location>
        <begin position="445"/>
        <end position="461"/>
    </location>
</feature>
<dbReference type="InterPro" id="IPR001214">
    <property type="entry name" value="SET_dom"/>
</dbReference>
<dbReference type="InterPro" id="IPR025787">
    <property type="entry name" value="Hist-Lys_N-MeTrfase_SET2_plant"/>
</dbReference>
<dbReference type="Gene3D" id="3.30.40.10">
    <property type="entry name" value="Zinc/RING finger domain, C3HC4 (zinc finger)"/>
    <property type="match status" value="1"/>
</dbReference>
<dbReference type="PROSITE" id="PS51578">
    <property type="entry name" value="SAM_MT43_SET2_2"/>
    <property type="match status" value="1"/>
</dbReference>
<evidence type="ECO:0000313" key="15">
    <source>
        <dbReference type="EMBL" id="WOG96713.1"/>
    </source>
</evidence>
<keyword evidence="5" id="KW-0808">Transferase</keyword>
<keyword evidence="16" id="KW-1185">Reference proteome</keyword>
<evidence type="ECO:0000313" key="16">
    <source>
        <dbReference type="Proteomes" id="UP000077755"/>
    </source>
</evidence>
<comment type="subcellular location">
    <subcellularLocation>
        <location evidence="2">Chromosome</location>
    </subcellularLocation>
    <subcellularLocation>
        <location evidence="1">Nucleus</location>
    </subcellularLocation>
</comment>
<dbReference type="InterPro" id="IPR013083">
    <property type="entry name" value="Znf_RING/FYVE/PHD"/>
</dbReference>
<dbReference type="SMART" id="SM00249">
    <property type="entry name" value="PHD"/>
    <property type="match status" value="2"/>
</dbReference>
<keyword evidence="4" id="KW-0489">Methyltransferase</keyword>
<keyword evidence="10" id="KW-0539">Nucleus</keyword>
<dbReference type="InterPro" id="IPR050777">
    <property type="entry name" value="SET2_Histone-Lys_MeTrsfase"/>
</dbReference>
<sequence>MPDLGTLLNPSSTSSIPDIPCPNFDVKPGPTDHCEPTTSPKPDSVITLQTDGNSSSGDWEQRLRFPVHSPKKMRVLKRCRNKNKEKASRGEEEKASGEVSCVVPFLGTGKLAECRICQKLVQPGTEFLCTVRGCEATYHLLCAEQRLGVSSSRKFKCRQHACYLCKQKFQLLRCVRCELAWHAKCAAFPEHVVHLHDQPGQAICWKHPTDWHEENKLAVPINSLEEVFCRLPLPYVPEEFDIDRTWKDTIESEMAPPPYVHIKRSIYLVKKKVDADDADIGCTNCTSSDCSENCVCRVQCISCSKSCRCSETCNNRPFRKGKKIEVVKTENCGWGVKAAESINKGDFVIEYVGEVIDDAMCEQRFWDMKHMGTQNFYVCEVQRNFTIDATFKGNSSRFLNHSCDPNCNLEKWQLDGETRIGVFAARPIQAGEPLTYDYRFIQFGAEVKCQCGAPNCRGYLGAKRKTSKVEEQLRDWGSKGKRTSTACFAFIES</sequence>
<name>A0AAF0WXV2_DAUCS</name>
<evidence type="ECO:0000256" key="9">
    <source>
        <dbReference type="ARBA" id="ARBA00022833"/>
    </source>
</evidence>
<dbReference type="PROSITE" id="PS51215">
    <property type="entry name" value="AWS"/>
    <property type="match status" value="1"/>
</dbReference>
<dbReference type="GO" id="GO:0005694">
    <property type="term" value="C:chromosome"/>
    <property type="evidence" value="ECO:0007669"/>
    <property type="project" value="UniProtKB-SubCell"/>
</dbReference>
<dbReference type="SUPFAM" id="SSF82199">
    <property type="entry name" value="SET domain"/>
    <property type="match status" value="1"/>
</dbReference>
<dbReference type="GO" id="GO:0008270">
    <property type="term" value="F:zinc ion binding"/>
    <property type="evidence" value="ECO:0007669"/>
    <property type="project" value="UniProtKB-KW"/>
</dbReference>
<dbReference type="SMART" id="SM00317">
    <property type="entry name" value="SET"/>
    <property type="match status" value="1"/>
</dbReference>
<evidence type="ECO:0000259" key="14">
    <source>
        <dbReference type="PROSITE" id="PS51215"/>
    </source>
</evidence>
<evidence type="ECO:0000256" key="10">
    <source>
        <dbReference type="ARBA" id="ARBA00023242"/>
    </source>
</evidence>
<evidence type="ECO:0000256" key="3">
    <source>
        <dbReference type="ARBA" id="ARBA00022454"/>
    </source>
</evidence>
<evidence type="ECO:0000259" key="13">
    <source>
        <dbReference type="PROSITE" id="PS50868"/>
    </source>
</evidence>
<accession>A0AAF0WXV2</accession>
<dbReference type="FunFam" id="2.170.270.10:FF:000043">
    <property type="entry name" value="Histone-lysine N-methyltransferase"/>
    <property type="match status" value="1"/>
</dbReference>